<name>A0A8T0S7E0_PANVG</name>
<feature type="region of interest" description="Disordered" evidence="1">
    <location>
        <begin position="208"/>
        <end position="293"/>
    </location>
</feature>
<proteinExistence type="predicted"/>
<organism evidence="2 3">
    <name type="scientific">Panicum virgatum</name>
    <name type="common">Blackwell switchgrass</name>
    <dbReference type="NCBI Taxonomy" id="38727"/>
    <lineage>
        <taxon>Eukaryota</taxon>
        <taxon>Viridiplantae</taxon>
        <taxon>Streptophyta</taxon>
        <taxon>Embryophyta</taxon>
        <taxon>Tracheophyta</taxon>
        <taxon>Spermatophyta</taxon>
        <taxon>Magnoliopsida</taxon>
        <taxon>Liliopsida</taxon>
        <taxon>Poales</taxon>
        <taxon>Poaceae</taxon>
        <taxon>PACMAD clade</taxon>
        <taxon>Panicoideae</taxon>
        <taxon>Panicodae</taxon>
        <taxon>Paniceae</taxon>
        <taxon>Panicinae</taxon>
        <taxon>Panicum</taxon>
        <taxon>Panicum sect. Hiantes</taxon>
    </lineage>
</organism>
<evidence type="ECO:0000313" key="3">
    <source>
        <dbReference type="Proteomes" id="UP000823388"/>
    </source>
</evidence>
<dbReference type="EMBL" id="CM029046">
    <property type="protein sequence ID" value="KAG2593960.1"/>
    <property type="molecule type" value="Genomic_DNA"/>
</dbReference>
<evidence type="ECO:0000256" key="1">
    <source>
        <dbReference type="SAM" id="MobiDB-lite"/>
    </source>
</evidence>
<keyword evidence="3" id="KW-1185">Reference proteome</keyword>
<feature type="region of interest" description="Disordered" evidence="1">
    <location>
        <begin position="150"/>
        <end position="169"/>
    </location>
</feature>
<comment type="caution">
    <text evidence="2">The sequence shown here is derived from an EMBL/GenBank/DDBJ whole genome shotgun (WGS) entry which is preliminary data.</text>
</comment>
<accession>A0A8T0S7E0</accession>
<feature type="compositionally biased region" description="Polar residues" evidence="1">
    <location>
        <begin position="280"/>
        <end position="293"/>
    </location>
</feature>
<gene>
    <name evidence="2" type="ORF">PVAP13_5NG264426</name>
</gene>
<sequence>MAAALWRAGAGGAARHSVGGAPDRSRRRPLAAAHYNARRAVANLSEHEPVPSSRETTASAVSSLNRLVNHEKPYIDDVINGVVHALKRLKRKASIPLLSPPPFLLALAAAAARVVFPALPASLSRTPRRPGRRRVLCSAGLAIWCPPHPAPARPPSRLPSPSVTTEPPPFHRYPKSQILILAATLAAAVSQLLSGGLVAPAGRRLEPPAASGRRLQLPAASARPLGARRLRPRAQAASRSRLEHAQGPDFGRLPRAPSKRSRAGPQGAGLPCCTGLPRTCTRTQSRARSQPEK</sequence>
<reference evidence="2" key="1">
    <citation type="submission" date="2020-05" db="EMBL/GenBank/DDBJ databases">
        <title>WGS assembly of Panicum virgatum.</title>
        <authorList>
            <person name="Lovell J.T."/>
            <person name="Jenkins J."/>
            <person name="Shu S."/>
            <person name="Juenger T.E."/>
            <person name="Schmutz J."/>
        </authorList>
    </citation>
    <scope>NUCLEOTIDE SEQUENCE</scope>
    <source>
        <strain evidence="2">AP13</strain>
    </source>
</reference>
<protein>
    <submittedName>
        <fullName evidence="2">Uncharacterized protein</fullName>
    </submittedName>
</protein>
<evidence type="ECO:0000313" key="2">
    <source>
        <dbReference type="EMBL" id="KAG2593960.1"/>
    </source>
</evidence>
<dbReference type="Proteomes" id="UP000823388">
    <property type="component" value="Chromosome 5N"/>
</dbReference>
<dbReference type="AlphaFoldDB" id="A0A8T0S7E0"/>